<accession>A0A0H1RIN0</accession>
<dbReference type="EMBL" id="LCYG01000005">
    <property type="protein sequence ID" value="KLK94711.1"/>
    <property type="molecule type" value="Genomic_DNA"/>
</dbReference>
<keyword evidence="5" id="KW-1185">Reference proteome</keyword>
<evidence type="ECO:0000259" key="2">
    <source>
        <dbReference type="Pfam" id="PF03972"/>
    </source>
</evidence>
<dbReference type="Gene3D" id="3.30.1330.120">
    <property type="entry name" value="2-methylcitrate dehydratase PrpD"/>
    <property type="match status" value="1"/>
</dbReference>
<comment type="caution">
    <text evidence="4">The sequence shown here is derived from an EMBL/GenBank/DDBJ whole genome shotgun (WGS) entry which is preliminary data.</text>
</comment>
<dbReference type="InterPro" id="IPR042188">
    <property type="entry name" value="MmgE/PrpD_sf_2"/>
</dbReference>
<protein>
    <submittedName>
        <fullName evidence="4">2-methylcitrate dehydratase</fullName>
    </submittedName>
</protein>
<feature type="domain" description="MmgE/PrpD C-terminal" evidence="3">
    <location>
        <begin position="277"/>
        <end position="431"/>
    </location>
</feature>
<dbReference type="InterPro" id="IPR042183">
    <property type="entry name" value="MmgE/PrpD_sf_1"/>
</dbReference>
<dbReference type="PANTHER" id="PTHR16943">
    <property type="entry name" value="2-METHYLCITRATE DEHYDRATASE-RELATED"/>
    <property type="match status" value="1"/>
</dbReference>
<dbReference type="InterPro" id="IPR045336">
    <property type="entry name" value="MmgE_PrpD_N"/>
</dbReference>
<proteinExistence type="inferred from homology"/>
<dbReference type="RefSeq" id="WP_047187259.1">
    <property type="nucleotide sequence ID" value="NZ_LCYG01000005.1"/>
</dbReference>
<dbReference type="Pfam" id="PF19305">
    <property type="entry name" value="MmgE_PrpD_C"/>
    <property type="match status" value="1"/>
</dbReference>
<evidence type="ECO:0000259" key="3">
    <source>
        <dbReference type="Pfam" id="PF19305"/>
    </source>
</evidence>
<gene>
    <name evidence="4" type="ORF">AA309_01700</name>
</gene>
<comment type="similarity">
    <text evidence="1">Belongs to the PrpD family.</text>
</comment>
<dbReference type="STRING" id="1225564.AA309_01700"/>
<dbReference type="Gene3D" id="1.10.4100.10">
    <property type="entry name" value="2-methylcitrate dehydratase PrpD"/>
    <property type="match status" value="1"/>
</dbReference>
<dbReference type="PANTHER" id="PTHR16943:SF8">
    <property type="entry name" value="2-METHYLCITRATE DEHYDRATASE"/>
    <property type="match status" value="1"/>
</dbReference>
<dbReference type="SUPFAM" id="SSF103378">
    <property type="entry name" value="2-methylcitrate dehydratase PrpD"/>
    <property type="match status" value="1"/>
</dbReference>
<sequence>MAKENTPPPGQAIAEQFASWVSALDDASFPQELRNAATAALIDHAGLAVSARHEDYVQAIVSAWEEGGSCTAFGHARGYDAAGAALINGTASHGEDYDDTFEGTPVHTSAVIVPAVLAACERHGRTGADALRGIAAGAELMCRMAIVAPTAQHRAGFHPTAIIGAIGAAAGVGTALRLTPTQLVDSLGIAASFASGIIEYLAEGTWTKRIHPGWAAQAGLRAASLGRAGFKGPRTVFEGEHGFFFAFGVPDITPDYSRITSDLGREWKASRIAFKPYACGTMVQPFIDCAIRLAREGVKPEDIEDVLCKVGEGTVHRLWEPLAEKRRPSTPYSAKFSVPFGVAAGFVDQAAGLGQFTEERIRDPQILALAGKVRYEIDPNDEYPRNYTGTVIARLRDGSIRSAHQPHMRGGAREPLSREEILAKFYANTRYGGWTPSQADALSQWCERLFDAPSLSGIETFRG</sequence>
<dbReference type="InterPro" id="IPR036148">
    <property type="entry name" value="MmgE/PrpD_sf"/>
</dbReference>
<dbReference type="InterPro" id="IPR005656">
    <property type="entry name" value="MmgE_PrpD"/>
</dbReference>
<dbReference type="GO" id="GO:0016829">
    <property type="term" value="F:lyase activity"/>
    <property type="evidence" value="ECO:0007669"/>
    <property type="project" value="InterPro"/>
</dbReference>
<dbReference type="Proteomes" id="UP000035489">
    <property type="component" value="Unassembled WGS sequence"/>
</dbReference>
<name>A0A0H1RIN0_9HYPH</name>
<dbReference type="InterPro" id="IPR045337">
    <property type="entry name" value="MmgE_PrpD_C"/>
</dbReference>
<evidence type="ECO:0000256" key="1">
    <source>
        <dbReference type="ARBA" id="ARBA00006174"/>
    </source>
</evidence>
<feature type="domain" description="MmgE/PrpD N-terminal" evidence="2">
    <location>
        <begin position="15"/>
        <end position="247"/>
    </location>
</feature>
<evidence type="ECO:0000313" key="4">
    <source>
        <dbReference type="EMBL" id="KLK94711.1"/>
    </source>
</evidence>
<dbReference type="OrthoDB" id="5415580at2"/>
<dbReference type="Pfam" id="PF03972">
    <property type="entry name" value="MmgE_PrpD_N"/>
    <property type="match status" value="1"/>
</dbReference>
<reference evidence="4 5" key="1">
    <citation type="submission" date="2015-05" db="EMBL/GenBank/DDBJ databases">
        <title>Draft genome sequence of Microvirga vignae strain BR3299, a novel nitrogen fixing bacteria isolated from Brazil semi-aired region.</title>
        <authorList>
            <person name="Zilli J.E."/>
            <person name="Passos S.R."/>
            <person name="Leite J."/>
            <person name="Baldani J.I."/>
            <person name="Xavier G.R."/>
            <person name="Rumjaneck N.G."/>
            <person name="Simoes-Araujo J.L."/>
        </authorList>
    </citation>
    <scope>NUCLEOTIDE SEQUENCE [LARGE SCALE GENOMIC DNA]</scope>
    <source>
        <strain evidence="4 5">BR3299</strain>
    </source>
</reference>
<evidence type="ECO:0000313" key="5">
    <source>
        <dbReference type="Proteomes" id="UP000035489"/>
    </source>
</evidence>
<organism evidence="4 5">
    <name type="scientific">Microvirga vignae</name>
    <dbReference type="NCBI Taxonomy" id="1225564"/>
    <lineage>
        <taxon>Bacteria</taxon>
        <taxon>Pseudomonadati</taxon>
        <taxon>Pseudomonadota</taxon>
        <taxon>Alphaproteobacteria</taxon>
        <taxon>Hyphomicrobiales</taxon>
        <taxon>Methylobacteriaceae</taxon>
        <taxon>Microvirga</taxon>
    </lineage>
</organism>
<dbReference type="AlphaFoldDB" id="A0A0H1RIN0"/>
<dbReference type="PATRIC" id="fig|1225564.3.peg.4930"/>